<dbReference type="InterPro" id="IPR016300">
    <property type="entry name" value="ATPase_ArsA/GET3"/>
</dbReference>
<gene>
    <name evidence="5" type="ORF">FOZ61_010503</name>
</gene>
<dbReference type="Pfam" id="PF02374">
    <property type="entry name" value="ArsA_ATPase"/>
    <property type="match status" value="1"/>
</dbReference>
<evidence type="ECO:0000313" key="5">
    <source>
        <dbReference type="EMBL" id="KAF4665822.1"/>
    </source>
</evidence>
<dbReference type="InterPro" id="IPR027417">
    <property type="entry name" value="P-loop_NTPase"/>
</dbReference>
<dbReference type="GO" id="GO:0005524">
    <property type="term" value="F:ATP binding"/>
    <property type="evidence" value="ECO:0007669"/>
    <property type="project" value="InterPro"/>
</dbReference>
<organism evidence="5 6">
    <name type="scientific">Perkinsus olseni</name>
    <name type="common">Perkinsus atlanticus</name>
    <dbReference type="NCBI Taxonomy" id="32597"/>
    <lineage>
        <taxon>Eukaryota</taxon>
        <taxon>Sar</taxon>
        <taxon>Alveolata</taxon>
        <taxon>Perkinsozoa</taxon>
        <taxon>Perkinsea</taxon>
        <taxon>Perkinsida</taxon>
        <taxon>Perkinsidae</taxon>
        <taxon>Perkinsus</taxon>
    </lineage>
</organism>
<dbReference type="NCBIfam" id="TIGR00345">
    <property type="entry name" value="GET3_arsA_TRC40"/>
    <property type="match status" value="1"/>
</dbReference>
<dbReference type="CDD" id="cd02035">
    <property type="entry name" value="ArsA"/>
    <property type="match status" value="1"/>
</dbReference>
<dbReference type="InterPro" id="IPR025723">
    <property type="entry name" value="ArsA/GET3_ATPase-like"/>
</dbReference>
<comment type="caution">
    <text evidence="5">The sequence shown here is derived from an EMBL/GenBank/DDBJ whole genome shotgun (WGS) entry which is preliminary data.</text>
</comment>
<feature type="domain" description="Exostosin GT47" evidence="4">
    <location>
        <begin position="676"/>
        <end position="962"/>
    </location>
</feature>
<sequence length="1017" mass="114552">MNSVNSAHDRQAYIDKIVEDPNLKFIFVGGKGGVGKTTTSSAIAMQLAYTRKVLLLSTDPAHSLGDAFRTRFGGEPTPVPGVPNLDVLEINPHTYLAEELYQWGQLANQAGYNDLIDNVEKLQDWISGIPGIDEATALSSVVDLLEGGHYDIIVFDTAPTGHTLKLLQLPDILQVGLTKLESWQTSLWQYWQMVKGGNYSQTEALRKKVTSRIRDYKKGIEKVGRMLKDRMRTTFVVVCIAEYLSIKESQRLLRELHKDQVAVSHVVVNQLVLGDFTTLPIDDATIARKGEEALGKAQWSIVADALQFCRARNSIQQKYLSELCNFPEVADANLSVVQLPLLPFEVTGVPNLLNFSQMLLPDGYRKGSIPKPLVDRVSVPQELYGDSRSFMDGDRVVVTGLVKAQHYNGKPAEVVKVTDDGRVAVRVEVEPNKFKMLSLKQDNLKLADDDEQQENEEELQSKSPRRQRMRLPLHVTALLLPVPVLGGNSLCWSGGFTEEICCRPLGSGNPQCWDGAFTYDRCCKPTYPHMEVMADADDNMPNIMTYLSTMDGACLAEDQCKEDDWEALMRSQTLSMTMNVRKMPIDVWAKYMQIKADRAKAVEECAAGVVVVELVALGNITDRAEALSTYERAVALGNRLEDIEDCYWMNRVDHAYFRDYHLFLFDRPSAEADTRCAGNLIYVYETPDPTSILYGNPICCASIGTGFTEVYLHRQLLRSPCRTLAAEQARWFYVPVYFSCLDLHLADPDEVHAALMGVMTYWDTQAEGHLIPLLSEIWKLSAWHRYRKARFVVVEALPVQCSGDASCQHCPVGRCFKPDWDIVLPSATTRVQAERLGVFARLAVDREYLVVGHFEHANTSNGHALAQSYRSVNETTRLDLIRSLQGLDDRVSVGGPNLRYGFLHGNSHFCLAPRGRGWWTMRVFEAIAYSRCIPVILSDHVRLPFTQWIDWSSIAVKWPMDKADVRLYEYLSNLSEASVRNMHRAVDAHACWFDWHHVDWYGCSPYAGLLRTLQLTA</sequence>
<feature type="region of interest" description="Disordered" evidence="2">
    <location>
        <begin position="445"/>
        <end position="467"/>
    </location>
</feature>
<dbReference type="GO" id="GO:0071816">
    <property type="term" value="P:tail-anchored membrane protein insertion into ER membrane"/>
    <property type="evidence" value="ECO:0007669"/>
    <property type="project" value="TreeGrafter"/>
</dbReference>
<dbReference type="EMBL" id="JABAHT010000086">
    <property type="protein sequence ID" value="KAF4665822.1"/>
    <property type="molecule type" value="Genomic_DNA"/>
</dbReference>
<dbReference type="PANTHER" id="PTHR10803">
    <property type="entry name" value="ARSENICAL PUMP-DRIVING ATPASE ARSENITE-TRANSLOCATING ATPASE"/>
    <property type="match status" value="1"/>
</dbReference>
<dbReference type="AlphaFoldDB" id="A0A7J6M2N5"/>
<evidence type="ECO:0000256" key="1">
    <source>
        <dbReference type="ARBA" id="ARBA00011040"/>
    </source>
</evidence>
<accession>A0A7J6M2N5</accession>
<feature type="compositionally biased region" description="Acidic residues" evidence="2">
    <location>
        <begin position="448"/>
        <end position="458"/>
    </location>
</feature>
<dbReference type="GO" id="GO:0016887">
    <property type="term" value="F:ATP hydrolysis activity"/>
    <property type="evidence" value="ECO:0007669"/>
    <property type="project" value="InterPro"/>
</dbReference>
<proteinExistence type="inferred from homology"/>
<feature type="domain" description="ArsA/GET3 Anion-transporting ATPase-like" evidence="3">
    <location>
        <begin position="24"/>
        <end position="273"/>
    </location>
</feature>
<dbReference type="SUPFAM" id="SSF52540">
    <property type="entry name" value="P-loop containing nucleoside triphosphate hydrolases"/>
    <property type="match status" value="1"/>
</dbReference>
<evidence type="ECO:0000259" key="4">
    <source>
        <dbReference type="Pfam" id="PF03016"/>
    </source>
</evidence>
<dbReference type="Gene3D" id="3.40.50.300">
    <property type="entry name" value="P-loop containing nucleotide triphosphate hydrolases"/>
    <property type="match status" value="1"/>
</dbReference>
<name>A0A7J6M2N5_PEROL</name>
<evidence type="ECO:0000313" key="6">
    <source>
        <dbReference type="Proteomes" id="UP000570595"/>
    </source>
</evidence>
<evidence type="ECO:0008006" key="7">
    <source>
        <dbReference type="Google" id="ProtNLM"/>
    </source>
</evidence>
<dbReference type="Proteomes" id="UP000570595">
    <property type="component" value="Unassembled WGS sequence"/>
</dbReference>
<evidence type="ECO:0000256" key="2">
    <source>
        <dbReference type="SAM" id="MobiDB-lite"/>
    </source>
</evidence>
<dbReference type="PANTHER" id="PTHR10803:SF3">
    <property type="entry name" value="ATPASE GET3"/>
    <property type="match status" value="1"/>
</dbReference>
<comment type="similarity">
    <text evidence="1">Belongs to the arsA ATPase family.</text>
</comment>
<dbReference type="OrthoDB" id="1924787at2759"/>
<protein>
    <recommendedName>
        <fullName evidence="7">Arsenical pump-driving ATPase</fullName>
    </recommendedName>
</protein>
<dbReference type="GO" id="GO:0043529">
    <property type="term" value="C:GET complex"/>
    <property type="evidence" value="ECO:0007669"/>
    <property type="project" value="TreeGrafter"/>
</dbReference>
<dbReference type="InterPro" id="IPR040911">
    <property type="entry name" value="Exostosin_GT47"/>
</dbReference>
<reference evidence="5 6" key="1">
    <citation type="submission" date="2020-04" db="EMBL/GenBank/DDBJ databases">
        <title>Perkinsus olseni comparative genomics.</title>
        <authorList>
            <person name="Bogema D.R."/>
        </authorList>
    </citation>
    <scope>NUCLEOTIDE SEQUENCE [LARGE SCALE GENOMIC DNA]</scope>
    <source>
        <strain evidence="5">ATCC PRA-179</strain>
    </source>
</reference>
<dbReference type="Pfam" id="PF03016">
    <property type="entry name" value="Exostosin_GT47"/>
    <property type="match status" value="1"/>
</dbReference>
<evidence type="ECO:0000259" key="3">
    <source>
        <dbReference type="Pfam" id="PF02374"/>
    </source>
</evidence>